<dbReference type="Gene3D" id="3.40.190.10">
    <property type="entry name" value="Periplasmic binding protein-like II"/>
    <property type="match status" value="1"/>
</dbReference>
<organism evidence="5 6">
    <name type="scientific">Rhodococcus spelaei</name>
    <dbReference type="NCBI Taxonomy" id="2546320"/>
    <lineage>
        <taxon>Bacteria</taxon>
        <taxon>Bacillati</taxon>
        <taxon>Actinomycetota</taxon>
        <taxon>Actinomycetes</taxon>
        <taxon>Mycobacteriales</taxon>
        <taxon>Nocardiaceae</taxon>
        <taxon>Rhodococcus</taxon>
    </lineage>
</organism>
<dbReference type="EMBL" id="VIGH01000002">
    <property type="protein sequence ID" value="TQF73997.1"/>
    <property type="molecule type" value="Genomic_DNA"/>
</dbReference>
<dbReference type="InterPro" id="IPR039424">
    <property type="entry name" value="SBP_5"/>
</dbReference>
<keyword evidence="1 3" id="KW-0732">Signal</keyword>
<feature type="region of interest" description="Disordered" evidence="2">
    <location>
        <begin position="34"/>
        <end position="62"/>
    </location>
</feature>
<evidence type="ECO:0000256" key="2">
    <source>
        <dbReference type="SAM" id="MobiDB-lite"/>
    </source>
</evidence>
<dbReference type="PANTHER" id="PTHR30290:SF38">
    <property type="entry name" value="D,D-DIPEPTIDE-BINDING PERIPLASMIC PROTEIN DDPA-RELATED"/>
    <property type="match status" value="1"/>
</dbReference>
<dbReference type="GO" id="GO:0043190">
    <property type="term" value="C:ATP-binding cassette (ABC) transporter complex"/>
    <property type="evidence" value="ECO:0007669"/>
    <property type="project" value="InterPro"/>
</dbReference>
<evidence type="ECO:0000256" key="3">
    <source>
        <dbReference type="SAM" id="SignalP"/>
    </source>
</evidence>
<dbReference type="GO" id="GO:0015833">
    <property type="term" value="P:peptide transport"/>
    <property type="evidence" value="ECO:0007669"/>
    <property type="project" value="TreeGrafter"/>
</dbReference>
<evidence type="ECO:0000259" key="4">
    <source>
        <dbReference type="Pfam" id="PF00496"/>
    </source>
</evidence>
<dbReference type="InterPro" id="IPR030678">
    <property type="entry name" value="Peptide/Ni-bd"/>
</dbReference>
<dbReference type="SUPFAM" id="SSF53850">
    <property type="entry name" value="Periplasmic binding protein-like II"/>
    <property type="match status" value="1"/>
</dbReference>
<dbReference type="PROSITE" id="PS51257">
    <property type="entry name" value="PROKAR_LIPOPROTEIN"/>
    <property type="match status" value="1"/>
</dbReference>
<dbReference type="AlphaFoldDB" id="A0A541BNT4"/>
<name>A0A541BNT4_9NOCA</name>
<dbReference type="OrthoDB" id="9796817at2"/>
<proteinExistence type="predicted"/>
<dbReference type="RefSeq" id="WP_142095704.1">
    <property type="nucleotide sequence ID" value="NZ_VIGH01000002.1"/>
</dbReference>
<comment type="caution">
    <text evidence="5">The sequence shown here is derived from an EMBL/GenBank/DDBJ whole genome shotgun (WGS) entry which is preliminary data.</text>
</comment>
<feature type="domain" description="Solute-binding protein family 5" evidence="4">
    <location>
        <begin position="113"/>
        <end position="461"/>
    </location>
</feature>
<feature type="chain" id="PRO_5039033797" evidence="3">
    <location>
        <begin position="30"/>
        <end position="541"/>
    </location>
</feature>
<evidence type="ECO:0000256" key="1">
    <source>
        <dbReference type="ARBA" id="ARBA00022729"/>
    </source>
</evidence>
<reference evidence="5 6" key="1">
    <citation type="submission" date="2019-06" db="EMBL/GenBank/DDBJ databases">
        <title>Rhodococcus spaelei sp. nov., isolated from a cave.</title>
        <authorList>
            <person name="Lee S.D."/>
        </authorList>
    </citation>
    <scope>NUCLEOTIDE SEQUENCE [LARGE SCALE GENOMIC DNA]</scope>
    <source>
        <strain evidence="5 6">C9-5</strain>
    </source>
</reference>
<dbReference type="Pfam" id="PF00496">
    <property type="entry name" value="SBP_bac_5"/>
    <property type="match status" value="1"/>
</dbReference>
<gene>
    <name evidence="5" type="ORF">FK531_04850</name>
</gene>
<keyword evidence="6" id="KW-1185">Reference proteome</keyword>
<evidence type="ECO:0000313" key="5">
    <source>
        <dbReference type="EMBL" id="TQF73997.1"/>
    </source>
</evidence>
<dbReference type="InterPro" id="IPR000914">
    <property type="entry name" value="SBP_5_dom"/>
</dbReference>
<dbReference type="Gene3D" id="3.10.105.10">
    <property type="entry name" value="Dipeptide-binding Protein, Domain 3"/>
    <property type="match status" value="1"/>
</dbReference>
<dbReference type="CDD" id="cd00995">
    <property type="entry name" value="PBP2_NikA_DppA_OppA_like"/>
    <property type="match status" value="1"/>
</dbReference>
<dbReference type="Proteomes" id="UP000316256">
    <property type="component" value="Unassembled WGS sequence"/>
</dbReference>
<dbReference type="PANTHER" id="PTHR30290">
    <property type="entry name" value="PERIPLASMIC BINDING COMPONENT OF ABC TRANSPORTER"/>
    <property type="match status" value="1"/>
</dbReference>
<sequence>MSRRSRRGNRGLAAVTLAVAGSLFLASCAGNNEGSSGGSADAPQTGSDLTIGLVNKQGDPGTPVKGGTLTFAGYTAVTTLDPSKSQAAGSAGGTELAAIYDTLMRYDPVAKKFDPQMAKSLESSADNLSWTLKLRDGTKFSDGSPLDAQAVTASINRYVARKAPQSALWAAKVASMDTPDATTVVFHLSSPWTGIQSMLSTGPGMIVAPSAQQGDQFTPIGAGAYKLEKFAPNEELVLTARPDYYGGAPQLDKLRLISIVGGQPTADALKTGGVDAAYVRTLNPALDLIDAGYPAFVDIPSLGSIANVNMAPGRPGADVRVRQAMAYAVDPQTLNTRVNAGKGMPGQVIFQDTSRWHNDVKPIGVDPAKAKTLLDAAKADGYNGKVTFLSYQEPAAQASALAVQAMLNAVGFDTQIEYATGPGDLVKRMYVDRNYDISSAAINLSEADPFERLYSSLRTGGPNNTTGYSDPETDALLDKLGTAVTDTDKKAVLAQIQERANVTVPWQVWGNVPNIDVWAKNVNGIKQSVDGIMLFDTAWKS</sequence>
<protein>
    <submittedName>
        <fullName evidence="5">ABC transporter substrate-binding protein</fullName>
    </submittedName>
</protein>
<dbReference type="GO" id="GO:0042597">
    <property type="term" value="C:periplasmic space"/>
    <property type="evidence" value="ECO:0007669"/>
    <property type="project" value="UniProtKB-ARBA"/>
</dbReference>
<evidence type="ECO:0000313" key="6">
    <source>
        <dbReference type="Proteomes" id="UP000316256"/>
    </source>
</evidence>
<accession>A0A541BNT4</accession>
<dbReference type="PIRSF" id="PIRSF002741">
    <property type="entry name" value="MppA"/>
    <property type="match status" value="1"/>
</dbReference>
<dbReference type="GO" id="GO:1904680">
    <property type="term" value="F:peptide transmembrane transporter activity"/>
    <property type="evidence" value="ECO:0007669"/>
    <property type="project" value="TreeGrafter"/>
</dbReference>
<feature type="signal peptide" evidence="3">
    <location>
        <begin position="1"/>
        <end position="29"/>
    </location>
</feature>